<dbReference type="SUPFAM" id="SSF53474">
    <property type="entry name" value="alpha/beta-Hydrolases"/>
    <property type="match status" value="1"/>
</dbReference>
<organism evidence="6 7">
    <name type="scientific">Parashewanella curva</name>
    <dbReference type="NCBI Taxonomy" id="2338552"/>
    <lineage>
        <taxon>Bacteria</taxon>
        <taxon>Pseudomonadati</taxon>
        <taxon>Pseudomonadota</taxon>
        <taxon>Gammaproteobacteria</taxon>
        <taxon>Alteromonadales</taxon>
        <taxon>Shewanellaceae</taxon>
        <taxon>Parashewanella</taxon>
    </lineage>
</organism>
<dbReference type="PANTHER" id="PTHR43798:SF33">
    <property type="entry name" value="HYDROLASE, PUTATIVE (AFU_ORTHOLOGUE AFUA_2G14860)-RELATED"/>
    <property type="match status" value="1"/>
</dbReference>
<protein>
    <submittedName>
        <fullName evidence="6">Alpha/beta fold hydrolase</fullName>
    </submittedName>
</protein>
<sequence>MADTGHFIDIQTSKGKFKVWTEKHGDNPDCKILLLHGGPGSSHDYMKLCEPYFYKAGYEFYYYDQLGSYRSDKPDDDSLWELPRFVDEVEQVRIALGLDKSNFILMGQSWGGLLAMEYAIHHQSALKGLIISNMMSSTPAYGEYSKVLAKRSMSEDIRQEIEQLDAAEDYENPRFMELLIPHYYEKHVLRIPFDSWPKCVMEAFDRINHTIYIQMQGPSEFGVKGKLANWDRSQDLKNIQTPTLVIGGEHDTMDPKHLAWMAEQMPNGVHKECKGGSHITMGDAPESYFKAIADFLFKL</sequence>
<dbReference type="Gene3D" id="3.40.50.1820">
    <property type="entry name" value="alpha/beta hydrolase"/>
    <property type="match status" value="1"/>
</dbReference>
<dbReference type="InterPro" id="IPR002410">
    <property type="entry name" value="Peptidase_S33"/>
</dbReference>
<comment type="caution">
    <text evidence="6">The sequence shown here is derived from an EMBL/GenBank/DDBJ whole genome shotgun (WGS) entry which is preliminary data.</text>
</comment>
<dbReference type="InterPro" id="IPR029058">
    <property type="entry name" value="AB_hydrolase_fold"/>
</dbReference>
<reference evidence="6 7" key="1">
    <citation type="submission" date="2018-09" db="EMBL/GenBank/DDBJ databases">
        <title>Phylogeny of the Shewanellaceae, and recommendation for two new genera, Pseudoshewanella and Parashewanella.</title>
        <authorList>
            <person name="Wang G."/>
        </authorList>
    </citation>
    <scope>NUCLEOTIDE SEQUENCE [LARGE SCALE GENOMIC DNA]</scope>
    <source>
        <strain evidence="6 7">C51</strain>
    </source>
</reference>
<evidence type="ECO:0000256" key="4">
    <source>
        <dbReference type="PIRSR" id="PIRSR005539-1"/>
    </source>
</evidence>
<gene>
    <name evidence="6" type="ORF">D5018_13470</name>
</gene>
<dbReference type="PIRSF" id="PIRSF005539">
    <property type="entry name" value="Pept_S33_TRI_F1"/>
    <property type="match status" value="1"/>
</dbReference>
<name>A0A3L8PUQ4_9GAMM</name>
<keyword evidence="7" id="KW-1185">Reference proteome</keyword>
<feature type="active site" description="Proton donor" evidence="4">
    <location>
        <position position="278"/>
    </location>
</feature>
<dbReference type="PANTHER" id="PTHR43798">
    <property type="entry name" value="MONOACYLGLYCEROL LIPASE"/>
    <property type="match status" value="1"/>
</dbReference>
<dbReference type="InterPro" id="IPR050266">
    <property type="entry name" value="AB_hydrolase_sf"/>
</dbReference>
<dbReference type="AlphaFoldDB" id="A0A3L8PUQ4"/>
<dbReference type="GO" id="GO:0016020">
    <property type="term" value="C:membrane"/>
    <property type="evidence" value="ECO:0007669"/>
    <property type="project" value="TreeGrafter"/>
</dbReference>
<feature type="active site" description="Nucleophile" evidence="4">
    <location>
        <position position="109"/>
    </location>
</feature>
<dbReference type="RefSeq" id="WP_121839520.1">
    <property type="nucleotide sequence ID" value="NZ_ML014791.1"/>
</dbReference>
<dbReference type="OrthoDB" id="9773293at2"/>
<dbReference type="GO" id="GO:0008233">
    <property type="term" value="F:peptidase activity"/>
    <property type="evidence" value="ECO:0007669"/>
    <property type="project" value="InterPro"/>
</dbReference>
<dbReference type="Proteomes" id="UP000281474">
    <property type="component" value="Unassembled WGS sequence"/>
</dbReference>
<keyword evidence="2 3" id="KW-0378">Hydrolase</keyword>
<dbReference type="InterPro" id="IPR005945">
    <property type="entry name" value="Pro_imino_pep"/>
</dbReference>
<proteinExistence type="inferred from homology"/>
<dbReference type="NCBIfam" id="TIGR01250">
    <property type="entry name" value="pro_imino_pep_2"/>
    <property type="match status" value="1"/>
</dbReference>
<evidence type="ECO:0000256" key="2">
    <source>
        <dbReference type="ARBA" id="ARBA00022801"/>
    </source>
</evidence>
<dbReference type="PRINTS" id="PR00793">
    <property type="entry name" value="PROAMNOPTASE"/>
</dbReference>
<dbReference type="GO" id="GO:0006508">
    <property type="term" value="P:proteolysis"/>
    <property type="evidence" value="ECO:0007669"/>
    <property type="project" value="InterPro"/>
</dbReference>
<feature type="domain" description="AB hydrolase-1" evidence="5">
    <location>
        <begin position="32"/>
        <end position="272"/>
    </location>
</feature>
<evidence type="ECO:0000313" key="7">
    <source>
        <dbReference type="Proteomes" id="UP000281474"/>
    </source>
</evidence>
<dbReference type="Pfam" id="PF00561">
    <property type="entry name" value="Abhydrolase_1"/>
    <property type="match status" value="1"/>
</dbReference>
<evidence type="ECO:0000259" key="5">
    <source>
        <dbReference type="Pfam" id="PF00561"/>
    </source>
</evidence>
<evidence type="ECO:0000256" key="3">
    <source>
        <dbReference type="PIRNR" id="PIRNR005539"/>
    </source>
</evidence>
<evidence type="ECO:0000313" key="6">
    <source>
        <dbReference type="EMBL" id="RLV59147.1"/>
    </source>
</evidence>
<feature type="active site" evidence="4">
    <location>
        <position position="251"/>
    </location>
</feature>
<evidence type="ECO:0000256" key="1">
    <source>
        <dbReference type="ARBA" id="ARBA00010088"/>
    </source>
</evidence>
<accession>A0A3L8PUQ4</accession>
<comment type="similarity">
    <text evidence="1">Belongs to the peptidase S33 family.</text>
</comment>
<dbReference type="EMBL" id="QZEI01000042">
    <property type="protein sequence ID" value="RLV59147.1"/>
    <property type="molecule type" value="Genomic_DNA"/>
</dbReference>
<dbReference type="InterPro" id="IPR000073">
    <property type="entry name" value="AB_hydrolase_1"/>
</dbReference>